<reference evidence="1 2" key="1">
    <citation type="submission" date="2021-06" db="EMBL/GenBank/DDBJ databases">
        <title>Chromosome-level genome assembly of the red-tail catfish (Hemibagrus wyckioides).</title>
        <authorList>
            <person name="Shao F."/>
        </authorList>
    </citation>
    <scope>NUCLEOTIDE SEQUENCE [LARGE SCALE GENOMIC DNA]</scope>
    <source>
        <strain evidence="1">EC202008001</strain>
        <tissue evidence="1">Blood</tissue>
    </source>
</reference>
<gene>
    <name evidence="1" type="ORF">KOW79_022386</name>
</gene>
<protein>
    <submittedName>
        <fullName evidence="1">Uncharacterized protein</fullName>
    </submittedName>
</protein>
<comment type="caution">
    <text evidence="1">The sequence shown here is derived from an EMBL/GenBank/DDBJ whole genome shotgun (WGS) entry which is preliminary data.</text>
</comment>
<dbReference type="EMBL" id="JAHKSW010000029">
    <property type="protein sequence ID" value="KAG7313890.1"/>
    <property type="molecule type" value="Genomic_DNA"/>
</dbReference>
<proteinExistence type="predicted"/>
<organism evidence="1 2">
    <name type="scientific">Hemibagrus wyckioides</name>
    <dbReference type="NCBI Taxonomy" id="337641"/>
    <lineage>
        <taxon>Eukaryota</taxon>
        <taxon>Metazoa</taxon>
        <taxon>Chordata</taxon>
        <taxon>Craniata</taxon>
        <taxon>Vertebrata</taxon>
        <taxon>Euteleostomi</taxon>
        <taxon>Actinopterygii</taxon>
        <taxon>Neopterygii</taxon>
        <taxon>Teleostei</taxon>
        <taxon>Ostariophysi</taxon>
        <taxon>Siluriformes</taxon>
        <taxon>Bagridae</taxon>
        <taxon>Hemibagrus</taxon>
    </lineage>
</organism>
<evidence type="ECO:0000313" key="2">
    <source>
        <dbReference type="Proteomes" id="UP000824219"/>
    </source>
</evidence>
<dbReference type="OrthoDB" id="10065209at2759"/>
<feature type="non-terminal residue" evidence="1">
    <location>
        <position position="1"/>
    </location>
</feature>
<sequence>QPHDLFAYLRAAFREKRTTPQLLHAFYARKQLEEALMWFSEERPDSVNVVRSRNLVGVGTDEETGHVKTATTVPSDLRVALQEIIKVITQQGKAISELTNA</sequence>
<dbReference type="AlphaFoldDB" id="A0A9D3N3M5"/>
<feature type="non-terminal residue" evidence="1">
    <location>
        <position position="101"/>
    </location>
</feature>
<dbReference type="Proteomes" id="UP000824219">
    <property type="component" value="Linkage Group LG29"/>
</dbReference>
<accession>A0A9D3N3M5</accession>
<evidence type="ECO:0000313" key="1">
    <source>
        <dbReference type="EMBL" id="KAG7313890.1"/>
    </source>
</evidence>
<name>A0A9D3N3M5_9TELE</name>
<keyword evidence="2" id="KW-1185">Reference proteome</keyword>